<feature type="domain" description="DUF1648" evidence="2">
    <location>
        <begin position="143"/>
        <end position="188"/>
    </location>
</feature>
<dbReference type="InterPro" id="IPR012867">
    <property type="entry name" value="DUF1648"/>
</dbReference>
<dbReference type="Pfam" id="PF19124">
    <property type="entry name" value="DUF5808"/>
    <property type="match status" value="1"/>
</dbReference>
<keyword evidence="5" id="KW-1185">Reference proteome</keyword>
<feature type="transmembrane region" description="Helical" evidence="1">
    <location>
        <begin position="6"/>
        <end position="23"/>
    </location>
</feature>
<feature type="transmembrane region" description="Helical" evidence="1">
    <location>
        <begin position="260"/>
        <end position="283"/>
    </location>
</feature>
<accession>A0A7W9ND71</accession>
<dbReference type="RefSeq" id="WP_184857513.1">
    <property type="nucleotide sequence ID" value="NZ_BAAAWY010000013.1"/>
</dbReference>
<organism evidence="4 5">
    <name type="scientific">Kutzneria kofuensis</name>
    <dbReference type="NCBI Taxonomy" id="103725"/>
    <lineage>
        <taxon>Bacteria</taxon>
        <taxon>Bacillati</taxon>
        <taxon>Actinomycetota</taxon>
        <taxon>Actinomycetes</taxon>
        <taxon>Pseudonocardiales</taxon>
        <taxon>Pseudonocardiaceae</taxon>
        <taxon>Kutzneria</taxon>
    </lineage>
</organism>
<name>A0A7W9ND71_9PSEU</name>
<evidence type="ECO:0000313" key="5">
    <source>
        <dbReference type="Proteomes" id="UP000585638"/>
    </source>
</evidence>
<sequence length="362" mass="39240">MTTTGVVVHLVLTALLLYLAWLTPSLSARTVRFGVRVPDDRVDDPVVQRETTRFRTALLISGVIIAAAGLGLIFTAGVALVPAPVLAQVIVWYLLYFRANRAITAAKQDQNWYAGKRQGVTADTSLRSDPPRFPWAWLLLPILVVAVSAVLGIIRYPDLPDPMPVHFDAAGNANRYAPKSVGSVFTVVFLQAGLTLVLGAIGVLVFRGPADVDPSRPAASVRAHREFVARLGRGFIVFATLLDLGLLATDWAMWSGAPQVGVLLPLTLGPVLVGIAMLVIIVVQRNRDPEPDEHTGLSHRDDDSNWIGGVLYRNPNDPSWFVQRRFGFGWTVNIGNRVALVTCAGLTVVVLALGLLMPLILR</sequence>
<dbReference type="PANTHER" id="PTHR37810">
    <property type="entry name" value="IMMUNITY PROTEIN SDPI"/>
    <property type="match status" value="1"/>
</dbReference>
<comment type="caution">
    <text evidence="4">The sequence shown here is derived from an EMBL/GenBank/DDBJ whole genome shotgun (WGS) entry which is preliminary data.</text>
</comment>
<feature type="transmembrane region" description="Helical" evidence="1">
    <location>
        <begin position="338"/>
        <end position="361"/>
    </location>
</feature>
<feature type="transmembrane region" description="Helical" evidence="1">
    <location>
        <begin position="184"/>
        <end position="206"/>
    </location>
</feature>
<keyword evidence="1" id="KW-1133">Transmembrane helix</keyword>
<evidence type="ECO:0000256" key="1">
    <source>
        <dbReference type="SAM" id="Phobius"/>
    </source>
</evidence>
<reference evidence="4 5" key="1">
    <citation type="submission" date="2020-08" db="EMBL/GenBank/DDBJ databases">
        <title>Sequencing the genomes of 1000 actinobacteria strains.</title>
        <authorList>
            <person name="Klenk H.-P."/>
        </authorList>
    </citation>
    <scope>NUCLEOTIDE SEQUENCE [LARGE SCALE GENOMIC DNA]</scope>
    <source>
        <strain evidence="4 5">DSM 43851</strain>
    </source>
</reference>
<feature type="transmembrane region" description="Helical" evidence="1">
    <location>
        <begin position="80"/>
        <end position="97"/>
    </location>
</feature>
<dbReference type="GO" id="GO:0009636">
    <property type="term" value="P:response to toxic substance"/>
    <property type="evidence" value="ECO:0007669"/>
    <property type="project" value="TreeGrafter"/>
</dbReference>
<dbReference type="AlphaFoldDB" id="A0A7W9ND71"/>
<evidence type="ECO:0000313" key="4">
    <source>
        <dbReference type="EMBL" id="MBB5888952.1"/>
    </source>
</evidence>
<evidence type="ECO:0000259" key="2">
    <source>
        <dbReference type="Pfam" id="PF07853"/>
    </source>
</evidence>
<protein>
    <submittedName>
        <fullName evidence="4">Putative membrane protein</fullName>
    </submittedName>
</protein>
<proteinExistence type="predicted"/>
<dbReference type="PANTHER" id="PTHR37810:SF5">
    <property type="entry name" value="IMMUNITY PROTEIN SDPI"/>
    <property type="match status" value="1"/>
</dbReference>
<gene>
    <name evidence="4" type="ORF">BJ998_000148</name>
</gene>
<dbReference type="InterPro" id="IPR043831">
    <property type="entry name" value="DUF5808"/>
</dbReference>
<feature type="transmembrane region" description="Helical" evidence="1">
    <location>
        <begin position="135"/>
        <end position="154"/>
    </location>
</feature>
<feature type="transmembrane region" description="Helical" evidence="1">
    <location>
        <begin position="227"/>
        <end position="248"/>
    </location>
</feature>
<keyword evidence="1" id="KW-0812">Transmembrane</keyword>
<dbReference type="Pfam" id="PF07853">
    <property type="entry name" value="DUF1648"/>
    <property type="match status" value="1"/>
</dbReference>
<dbReference type="EMBL" id="JACHIR010000001">
    <property type="protein sequence ID" value="MBB5888952.1"/>
    <property type="molecule type" value="Genomic_DNA"/>
</dbReference>
<feature type="domain" description="DUF5808" evidence="3">
    <location>
        <begin position="315"/>
        <end position="339"/>
    </location>
</feature>
<evidence type="ECO:0000259" key="3">
    <source>
        <dbReference type="Pfam" id="PF19124"/>
    </source>
</evidence>
<feature type="transmembrane region" description="Helical" evidence="1">
    <location>
        <begin position="57"/>
        <end position="74"/>
    </location>
</feature>
<keyword evidence="1" id="KW-0472">Membrane</keyword>
<dbReference type="Proteomes" id="UP000585638">
    <property type="component" value="Unassembled WGS sequence"/>
</dbReference>